<proteinExistence type="predicted"/>
<keyword evidence="2" id="KW-0472">Membrane</keyword>
<keyword evidence="2" id="KW-1133">Transmembrane helix</keyword>
<feature type="compositionally biased region" description="Pro residues" evidence="1">
    <location>
        <begin position="251"/>
        <end position="262"/>
    </location>
</feature>
<dbReference type="Proteomes" id="UP000219482">
    <property type="component" value="Unassembled WGS sequence"/>
</dbReference>
<keyword evidence="4" id="KW-1185">Reference proteome</keyword>
<name>A0A286GXK1_9ACTN</name>
<sequence>MAANPSAAWVPPPPPARMGAGRVLAVVLGALVLLPAIGLLTGGGVLLWADTWGREDDDYLFTATDEFSTAGHAMQSDRIDLETDADWVPLSAALGTARVEVTSADAGEDVFIGVGPTADVEAYLGGVERTVIDDLGLDTSAGQELLPGGAPSGPPTQQDFWTVEASGPGTQQLSWEPADGSWTLVIMNADGSAGVSVDARIGATAPALGGLAWGILAGGLFLGLVSVLVLVLAARRRPAAATGSTYGMSPGGPPPYWTPPAPVDRTTAADAASSPVPDPAARRPPDA</sequence>
<protein>
    <submittedName>
        <fullName evidence="3">Uncharacterized protein</fullName>
    </submittedName>
</protein>
<dbReference type="AlphaFoldDB" id="A0A286GXK1"/>
<dbReference type="EMBL" id="OCNK01000003">
    <property type="protein sequence ID" value="SOE00212.1"/>
    <property type="molecule type" value="Genomic_DNA"/>
</dbReference>
<reference evidence="4" key="1">
    <citation type="submission" date="2017-09" db="EMBL/GenBank/DDBJ databases">
        <authorList>
            <person name="Varghese N."/>
            <person name="Submissions S."/>
        </authorList>
    </citation>
    <scope>NUCLEOTIDE SEQUENCE [LARGE SCALE GENOMIC DNA]</scope>
    <source>
        <strain evidence="4">DSM 44270</strain>
    </source>
</reference>
<feature type="region of interest" description="Disordered" evidence="1">
    <location>
        <begin position="241"/>
        <end position="287"/>
    </location>
</feature>
<evidence type="ECO:0000256" key="1">
    <source>
        <dbReference type="SAM" id="MobiDB-lite"/>
    </source>
</evidence>
<dbReference type="RefSeq" id="WP_097184226.1">
    <property type="nucleotide sequence ID" value="NZ_OCNK01000003.1"/>
</dbReference>
<feature type="transmembrane region" description="Helical" evidence="2">
    <location>
        <begin position="23"/>
        <end position="49"/>
    </location>
</feature>
<dbReference type="OrthoDB" id="156718at2"/>
<evidence type="ECO:0000313" key="4">
    <source>
        <dbReference type="Proteomes" id="UP000219482"/>
    </source>
</evidence>
<keyword evidence="2" id="KW-0812">Transmembrane</keyword>
<evidence type="ECO:0000313" key="3">
    <source>
        <dbReference type="EMBL" id="SOE00212.1"/>
    </source>
</evidence>
<gene>
    <name evidence="3" type="ORF">SAMN06272739_2457</name>
</gene>
<feature type="transmembrane region" description="Helical" evidence="2">
    <location>
        <begin position="211"/>
        <end position="234"/>
    </location>
</feature>
<organism evidence="3 4">
    <name type="scientific">Blastococcus haudaquaticus</name>
    <dbReference type="NCBI Taxonomy" id="1938745"/>
    <lineage>
        <taxon>Bacteria</taxon>
        <taxon>Bacillati</taxon>
        <taxon>Actinomycetota</taxon>
        <taxon>Actinomycetes</taxon>
        <taxon>Geodermatophilales</taxon>
        <taxon>Geodermatophilaceae</taxon>
        <taxon>Blastococcus</taxon>
    </lineage>
</organism>
<evidence type="ECO:0000256" key="2">
    <source>
        <dbReference type="SAM" id="Phobius"/>
    </source>
</evidence>
<accession>A0A286GXK1</accession>